<evidence type="ECO:0000313" key="1">
    <source>
        <dbReference type="EMBL" id="AEH03684.1"/>
    </source>
</evidence>
<dbReference type="EMBL" id="HQ630627">
    <property type="protein sequence ID" value="AEH03684.1"/>
    <property type="molecule type" value="Genomic_DNA"/>
</dbReference>
<proteinExistence type="predicted"/>
<organismHost>
    <name type="scientific">Pseudomonas aeruginosa</name>
    <dbReference type="NCBI Taxonomy" id="287"/>
</organismHost>
<sequence length="138" mass="16714">MNKNIAMAVMLPTSPNSGNYESIRRSNAEPMDLEEYYTRLHETPETSSLPERFAEVIRQRYSTRRGKRKYYRKEDLNDFAIWLADFRYFLIEACDGNEDLRIIRQQFKDRMKTSERRNSFFKVTRMQQYFKEAKGDIR</sequence>
<accession>F8SJA0</accession>
<keyword evidence="2" id="KW-1185">Reference proteome</keyword>
<dbReference type="RefSeq" id="YP_009217340.1">
    <property type="nucleotide sequence ID" value="NC_028999.1"/>
</dbReference>
<name>F8SJA0_BPPA3</name>
<gene>
    <name evidence="1" type="primary">261</name>
</gene>
<dbReference type="KEGG" id="vg:26643789"/>
<evidence type="ECO:0000313" key="2">
    <source>
        <dbReference type="Proteomes" id="UP000008388"/>
    </source>
</evidence>
<dbReference type="Proteomes" id="UP000008388">
    <property type="component" value="Segment"/>
</dbReference>
<reference evidence="1 2" key="1">
    <citation type="journal article" date="2011" name="Microbiology">
        <title>The Pseudomonas aeruginosa generalized transducing phage phiPA3 is a new member of the phiKZ-like group of 'jumbo' phages, and infects model laboratory strains and clinical isolates from cystic fibrosis patients.</title>
        <authorList>
            <person name="Monson R."/>
            <person name="Foulds I."/>
            <person name="Foweraker J."/>
            <person name="Welch M."/>
            <person name="Salmond G.P."/>
        </authorList>
    </citation>
    <scope>NUCLEOTIDE SEQUENCE [LARGE SCALE GENOMIC DNA]</scope>
</reference>
<organism evidence="1 2">
    <name type="scientific">Pseudomonas phage PhiPA3</name>
    <name type="common">Pseudomonas aeruginosa phage PhiPA3</name>
    <dbReference type="NCBI Taxonomy" id="998086"/>
    <lineage>
        <taxon>Viruses</taxon>
        <taxon>Duplodnaviria</taxon>
        <taxon>Heunggongvirae</taxon>
        <taxon>Uroviricota</taxon>
        <taxon>Caudoviricetes</taxon>
        <taxon>Chimalliviridae</taxon>
        <taxon>Miltoncavirus</taxon>
        <taxon>Miltoncavirus PhiPA3</taxon>
    </lineage>
</organism>
<dbReference type="GeneID" id="26643789"/>
<protein>
    <submittedName>
        <fullName evidence="1">Uncharacterized protein 261</fullName>
    </submittedName>
</protein>